<gene>
    <name evidence="3" type="primary">LOC102809955</name>
</gene>
<evidence type="ECO:0000313" key="2">
    <source>
        <dbReference type="Proteomes" id="UP000694865"/>
    </source>
</evidence>
<dbReference type="GeneID" id="102809955"/>
<sequence>MDLAKSLGCSYFDAMSSCEHNYSYTSERTVQEMVLSIGEVIRQDVLEEFDRSPFISLLIDETTDVAVMKQLIIYDKHLQTNGTTKVSFLGTVEVQDRKAETITTAIKTFTEEHNIILDGKLAGFGSDGASVMVSSFMISNHCVAHKLALAVGQAANSVPYIKKFNDLLDNLYRFYEYSPVRSSGLKEIQKAMTNQVLKPKQAKAVRWLSHEAACETLRQIYPSIIISLHRETSERNDPAALGLAKFLEEGKFFATLHMMCDILQFQVLLDRFPFINDEDAQREWKTLMPALH</sequence>
<protein>
    <submittedName>
        <fullName evidence="3">Zinc finger protein 862-like</fullName>
    </submittedName>
</protein>
<accession>A0ABM0LUV1</accession>
<dbReference type="InterPro" id="IPR025398">
    <property type="entry name" value="DUF4371"/>
</dbReference>
<evidence type="ECO:0000313" key="3">
    <source>
        <dbReference type="RefSeq" id="XP_006811542.1"/>
    </source>
</evidence>
<name>A0ABM0LUV1_SACKO</name>
<dbReference type="InterPro" id="IPR012337">
    <property type="entry name" value="RNaseH-like_sf"/>
</dbReference>
<dbReference type="PANTHER" id="PTHR46880:SF5">
    <property type="entry name" value="DUF4371 DOMAIN-CONTAINING PROTEIN"/>
    <property type="match status" value="1"/>
</dbReference>
<dbReference type="RefSeq" id="XP_006811542.1">
    <property type="nucleotide sequence ID" value="XM_006811479.1"/>
</dbReference>
<evidence type="ECO:0000259" key="1">
    <source>
        <dbReference type="Pfam" id="PF14291"/>
    </source>
</evidence>
<dbReference type="Proteomes" id="UP000694865">
    <property type="component" value="Unplaced"/>
</dbReference>
<feature type="domain" description="DUF4371" evidence="1">
    <location>
        <begin position="20"/>
        <end position="136"/>
    </location>
</feature>
<keyword evidence="2" id="KW-1185">Reference proteome</keyword>
<dbReference type="PANTHER" id="PTHR46880">
    <property type="entry name" value="RAS-ASSOCIATING DOMAIN-CONTAINING PROTEIN"/>
    <property type="match status" value="1"/>
</dbReference>
<proteinExistence type="predicted"/>
<reference evidence="3" key="1">
    <citation type="submission" date="2025-08" db="UniProtKB">
        <authorList>
            <consortium name="RefSeq"/>
        </authorList>
    </citation>
    <scope>IDENTIFICATION</scope>
    <source>
        <tissue evidence="3">Testes</tissue>
    </source>
</reference>
<organism evidence="2 3">
    <name type="scientific">Saccoglossus kowalevskii</name>
    <name type="common">Acorn worm</name>
    <dbReference type="NCBI Taxonomy" id="10224"/>
    <lineage>
        <taxon>Eukaryota</taxon>
        <taxon>Metazoa</taxon>
        <taxon>Hemichordata</taxon>
        <taxon>Enteropneusta</taxon>
        <taxon>Harrimaniidae</taxon>
        <taxon>Saccoglossus</taxon>
    </lineage>
</organism>
<dbReference type="Pfam" id="PF14291">
    <property type="entry name" value="DUF4371"/>
    <property type="match status" value="1"/>
</dbReference>
<dbReference type="SUPFAM" id="SSF53098">
    <property type="entry name" value="Ribonuclease H-like"/>
    <property type="match status" value="1"/>
</dbReference>